<feature type="domain" description="UspA" evidence="1">
    <location>
        <begin position="2"/>
        <end position="56"/>
    </location>
</feature>
<evidence type="ECO:0000313" key="3">
    <source>
        <dbReference type="Proteomes" id="UP000051221"/>
    </source>
</evidence>
<evidence type="ECO:0000259" key="1">
    <source>
        <dbReference type="Pfam" id="PF00582"/>
    </source>
</evidence>
<dbReference type="EMBL" id="LKHS01000022">
    <property type="protein sequence ID" value="KQH84129.1"/>
    <property type="molecule type" value="Genomic_DNA"/>
</dbReference>
<organism evidence="2 3">
    <name type="scientific">Vibrio furnissii</name>
    <dbReference type="NCBI Taxonomy" id="29494"/>
    <lineage>
        <taxon>Bacteria</taxon>
        <taxon>Pseudomonadati</taxon>
        <taxon>Pseudomonadota</taxon>
        <taxon>Gammaproteobacteria</taxon>
        <taxon>Vibrionales</taxon>
        <taxon>Vibrionaceae</taxon>
        <taxon>Vibrio</taxon>
    </lineage>
</organism>
<reference evidence="2 3" key="1">
    <citation type="submission" date="2015-08" db="EMBL/GenBank/DDBJ databases">
        <title>Antibacterial properties of a collection of Vibrionaceae strains.</title>
        <authorList>
            <person name="Giubergia S."/>
        </authorList>
    </citation>
    <scope>NUCLEOTIDE SEQUENCE [LARGE SCALE GENOMIC DNA]</scope>
    <source>
        <strain evidence="2 3">S0821</strain>
    </source>
</reference>
<gene>
    <name evidence="2" type="ORF">AMR76_19690</name>
</gene>
<dbReference type="Proteomes" id="UP000051221">
    <property type="component" value="Unassembled WGS sequence"/>
</dbReference>
<sequence>MIRNGVVADEILRQAKKSSVDAIIMVSKSPKLSSYINGSTAAKIVRHSDCSVFVLKHHSATMIER</sequence>
<dbReference type="CDD" id="cd00293">
    <property type="entry name" value="USP-like"/>
    <property type="match status" value="1"/>
</dbReference>
<name>A0A0Q2M7U0_VIBFU</name>
<dbReference type="InterPro" id="IPR014729">
    <property type="entry name" value="Rossmann-like_a/b/a_fold"/>
</dbReference>
<protein>
    <submittedName>
        <fullName evidence="2">Universal stress protein UspA</fullName>
    </submittedName>
</protein>
<accession>A0A0Q2M7U0</accession>
<dbReference type="InterPro" id="IPR006016">
    <property type="entry name" value="UspA"/>
</dbReference>
<comment type="caution">
    <text evidence="2">The sequence shown here is derived from an EMBL/GenBank/DDBJ whole genome shotgun (WGS) entry which is preliminary data.</text>
</comment>
<keyword evidence="3" id="KW-1185">Reference proteome</keyword>
<dbReference type="InParanoid" id="A0A0Q2M7U0"/>
<dbReference type="SUPFAM" id="SSF52402">
    <property type="entry name" value="Adenine nucleotide alpha hydrolases-like"/>
    <property type="match status" value="1"/>
</dbReference>
<dbReference type="Pfam" id="PF00582">
    <property type="entry name" value="Usp"/>
    <property type="match status" value="1"/>
</dbReference>
<dbReference type="Gene3D" id="3.40.50.620">
    <property type="entry name" value="HUPs"/>
    <property type="match status" value="1"/>
</dbReference>
<proteinExistence type="predicted"/>
<dbReference type="AlphaFoldDB" id="A0A0Q2M7U0"/>
<evidence type="ECO:0000313" key="2">
    <source>
        <dbReference type="EMBL" id="KQH84129.1"/>
    </source>
</evidence>